<keyword evidence="2" id="KW-0479">Metal-binding</keyword>
<feature type="domain" description="PHD-type" evidence="11">
    <location>
        <begin position="731"/>
        <end position="792"/>
    </location>
</feature>
<keyword evidence="8" id="KW-0539">Nucleus</keyword>
<feature type="compositionally biased region" description="Basic and acidic residues" evidence="10">
    <location>
        <begin position="174"/>
        <end position="186"/>
    </location>
</feature>
<evidence type="ECO:0000256" key="3">
    <source>
        <dbReference type="ARBA" id="ARBA00022737"/>
    </source>
</evidence>
<feature type="compositionally biased region" description="Acidic residues" evidence="10">
    <location>
        <begin position="21"/>
        <end position="31"/>
    </location>
</feature>
<evidence type="ECO:0000259" key="11">
    <source>
        <dbReference type="PROSITE" id="PS50016"/>
    </source>
</evidence>
<evidence type="ECO:0000256" key="10">
    <source>
        <dbReference type="SAM" id="MobiDB-lite"/>
    </source>
</evidence>
<protein>
    <recommendedName>
        <fullName evidence="11">PHD-type domain-containing protein</fullName>
    </recommendedName>
</protein>
<dbReference type="STRING" id="403673.A0A177W8W3"/>
<reference evidence="12 13" key="1">
    <citation type="submission" date="2006-10" db="EMBL/GenBank/DDBJ databases">
        <title>The Genome Sequence of Batrachochytrium dendrobatidis JEL423.</title>
        <authorList>
            <consortium name="The Broad Institute Genome Sequencing Platform"/>
            <person name="Birren B."/>
            <person name="Lander E."/>
            <person name="Galagan J."/>
            <person name="Cuomo C."/>
            <person name="Devon K."/>
            <person name="Jaffe D."/>
            <person name="Butler J."/>
            <person name="Alvarez P."/>
            <person name="Gnerre S."/>
            <person name="Grabherr M."/>
            <person name="Kleber M."/>
            <person name="Mauceli E."/>
            <person name="Brockman W."/>
            <person name="Young S."/>
            <person name="LaButti K."/>
            <person name="Sykes S."/>
            <person name="DeCaprio D."/>
            <person name="Crawford M."/>
            <person name="Koehrsen M."/>
            <person name="Engels R."/>
            <person name="Montgomery P."/>
            <person name="Pearson M."/>
            <person name="Howarth C."/>
            <person name="Larson L."/>
            <person name="White J."/>
            <person name="O'Leary S."/>
            <person name="Kodira C."/>
            <person name="Zeng Q."/>
            <person name="Yandava C."/>
            <person name="Alvarado L."/>
            <person name="Longcore J."/>
            <person name="James T."/>
        </authorList>
    </citation>
    <scope>NUCLEOTIDE SEQUENCE [LARGE SCALE GENOMIC DNA]</scope>
    <source>
        <strain evidence="12 13">JEL423</strain>
    </source>
</reference>
<dbReference type="Pfam" id="PF08624">
    <property type="entry name" value="CRC_subunit"/>
    <property type="match status" value="1"/>
</dbReference>
<feature type="domain" description="PHD-type" evidence="11">
    <location>
        <begin position="621"/>
        <end position="671"/>
    </location>
</feature>
<evidence type="ECO:0000256" key="8">
    <source>
        <dbReference type="ARBA" id="ARBA00023242"/>
    </source>
</evidence>
<evidence type="ECO:0000256" key="4">
    <source>
        <dbReference type="ARBA" id="ARBA00022771"/>
    </source>
</evidence>
<feature type="compositionally biased region" description="Basic residues" evidence="10">
    <location>
        <begin position="101"/>
        <end position="110"/>
    </location>
</feature>
<sequence length="828" mass="93279">MNQDQVEDEQQPMDAFASAGEEQEGDDENEELDHRQRGESPVLTASGRPTRAAALKKTSPQKPSSTPISSKRRRRTTQENPGAGQTDGESDAELHLPAKSSRGRPGRKPTHAAESGLNTEHEDGMDVDVDSDARAAESLADLNGEADTDDKATGADGAVDAISTATSRAMQQADARRRAMGEHSDMDTDEDADLDVDPKGEAKISKDGFLLGGREFRIKTFTLPRHPTRLYMFSLEASKILGFRDTYIFFLRNPMVRRVNGDEPDRDFLRDQGLLPSQLRNRPITLVTARNLFRVFGHKIIRRGKPVRDDYFVGDQVEPLYYPEPRQELDDDADFTADFIKTLSSTEGGPFTRQSAPITILGFNHTESPMERFEPLVISQELRQDSWMLKCALSAAEFNQRLNKLRPTRFFDLHTNIEQIPLITQPMLVNVEMREGSEQRPFVFDKALNIRSPSSKPQSHWINVSDDVIASKYPLAIAPQQYQGAFSLYRERFSEKDGACQDQERVPLSIQKQMEVEVQAPAIAATPFSSTVGFNPSVQAEPQPRKRSERSRVQQGSTEPEENVCCHCFAHNCPVASDTIPSDLLLNCTQCGTKHHPRCIEFEDKVLITKVMTFDWRCSNCKLCTVCNNAGDDDKLLFCDTCDRGYHMYCLNPPLEVLPEGSWLCSECAVCKSCKKRPEKQEGTEDMWRHVVIPPSLSLQEIQIKPPPATSALGTYLCTYCTDCYDHFEADRFCPLCIHVYSEDSDDLAMVCCDECDRWVHVGCDPELTDDVYQKLVEQEEPAFTCALCDTNKREQLLETRRVEQDGIHLSTVEFKKHFLVAPPLVNK</sequence>
<dbReference type="SUPFAM" id="SSF57903">
    <property type="entry name" value="FYVE/PHD zinc finger"/>
    <property type="match status" value="2"/>
</dbReference>
<dbReference type="PANTHER" id="PTHR45888:SF4">
    <property type="entry name" value="PHD FINGER PROTEIN 10"/>
    <property type="match status" value="1"/>
</dbReference>
<dbReference type="Proteomes" id="UP000077115">
    <property type="component" value="Unassembled WGS sequence"/>
</dbReference>
<dbReference type="InterPro" id="IPR011011">
    <property type="entry name" value="Znf_FYVE_PHD"/>
</dbReference>
<keyword evidence="6" id="KW-0805">Transcription regulation</keyword>
<keyword evidence="5" id="KW-0862">Zinc</keyword>
<evidence type="ECO:0000256" key="2">
    <source>
        <dbReference type="ARBA" id="ARBA00022723"/>
    </source>
</evidence>
<dbReference type="eggNOG" id="KOG4443">
    <property type="taxonomic scope" value="Eukaryota"/>
</dbReference>
<feature type="domain" description="PHD-type" evidence="11">
    <location>
        <begin position="562"/>
        <end position="624"/>
    </location>
</feature>
<dbReference type="PROSITE" id="PS50016">
    <property type="entry name" value="ZF_PHD_2"/>
    <property type="match status" value="3"/>
</dbReference>
<evidence type="ECO:0000256" key="9">
    <source>
        <dbReference type="PROSITE-ProRule" id="PRU00146"/>
    </source>
</evidence>
<keyword evidence="7" id="KW-0804">Transcription</keyword>
<keyword evidence="3" id="KW-0677">Repeat</keyword>
<feature type="region of interest" description="Disordered" evidence="10">
    <location>
        <begin position="166"/>
        <end position="199"/>
    </location>
</feature>
<dbReference type="Gene3D" id="3.30.40.10">
    <property type="entry name" value="Zinc/RING finger domain, C3HC4 (zinc finger)"/>
    <property type="match status" value="3"/>
</dbReference>
<dbReference type="OrthoDB" id="787137at2759"/>
<dbReference type="Pfam" id="PF00628">
    <property type="entry name" value="PHD"/>
    <property type="match status" value="1"/>
</dbReference>
<evidence type="ECO:0000256" key="1">
    <source>
        <dbReference type="ARBA" id="ARBA00004123"/>
    </source>
</evidence>
<dbReference type="CDD" id="cd15527">
    <property type="entry name" value="PHD2_KAT6A_6B"/>
    <property type="match status" value="1"/>
</dbReference>
<evidence type="ECO:0000313" key="13">
    <source>
        <dbReference type="Proteomes" id="UP000077115"/>
    </source>
</evidence>
<dbReference type="EMBL" id="DS022300">
    <property type="protein sequence ID" value="OAJ36216.1"/>
    <property type="molecule type" value="Genomic_DNA"/>
</dbReference>
<dbReference type="SMART" id="SM00249">
    <property type="entry name" value="PHD"/>
    <property type="match status" value="3"/>
</dbReference>
<dbReference type="InterPro" id="IPR019787">
    <property type="entry name" value="Znf_PHD-finger"/>
</dbReference>
<feature type="region of interest" description="Disordered" evidence="10">
    <location>
        <begin position="1"/>
        <end position="127"/>
    </location>
</feature>
<evidence type="ECO:0000256" key="5">
    <source>
        <dbReference type="ARBA" id="ARBA00022833"/>
    </source>
</evidence>
<dbReference type="AlphaFoldDB" id="A0A177W8W3"/>
<feature type="compositionally biased region" description="Basic and acidic residues" evidence="10">
    <location>
        <begin position="543"/>
        <end position="552"/>
    </location>
</feature>
<evidence type="ECO:0000256" key="6">
    <source>
        <dbReference type="ARBA" id="ARBA00023015"/>
    </source>
</evidence>
<proteinExistence type="predicted"/>
<gene>
    <name evidence="12" type="ORF">BDEG_20412</name>
</gene>
<organism evidence="12 13">
    <name type="scientific">Batrachochytrium dendrobatidis (strain JEL423)</name>
    <dbReference type="NCBI Taxonomy" id="403673"/>
    <lineage>
        <taxon>Eukaryota</taxon>
        <taxon>Fungi</taxon>
        <taxon>Fungi incertae sedis</taxon>
        <taxon>Chytridiomycota</taxon>
        <taxon>Chytridiomycota incertae sedis</taxon>
        <taxon>Chytridiomycetes</taxon>
        <taxon>Rhizophydiales</taxon>
        <taxon>Rhizophydiales incertae sedis</taxon>
        <taxon>Batrachochytrium</taxon>
    </lineage>
</organism>
<dbReference type="InterPro" id="IPR013933">
    <property type="entry name" value="CRC_Rsc7/Swp82"/>
</dbReference>
<comment type="subcellular location">
    <subcellularLocation>
        <location evidence="1">Nucleus</location>
    </subcellularLocation>
</comment>
<feature type="region of interest" description="Disordered" evidence="10">
    <location>
        <begin position="533"/>
        <end position="556"/>
    </location>
</feature>
<dbReference type="GO" id="GO:0008270">
    <property type="term" value="F:zinc ion binding"/>
    <property type="evidence" value="ECO:0007669"/>
    <property type="project" value="UniProtKB-KW"/>
</dbReference>
<keyword evidence="4 9" id="KW-0863">Zinc-finger</keyword>
<reference evidence="12 13" key="2">
    <citation type="submission" date="2016-05" db="EMBL/GenBank/DDBJ databases">
        <title>Lineage-specific infection strategies underlie the spectrum of fungal disease in amphibians.</title>
        <authorList>
            <person name="Cuomo C.A."/>
            <person name="Farrer R.A."/>
            <person name="James T."/>
            <person name="Longcore J."/>
            <person name="Birren B."/>
        </authorList>
    </citation>
    <scope>NUCLEOTIDE SEQUENCE [LARGE SCALE GENOMIC DNA]</scope>
    <source>
        <strain evidence="12 13">JEL423</strain>
    </source>
</reference>
<evidence type="ECO:0000313" key="12">
    <source>
        <dbReference type="EMBL" id="OAJ36216.1"/>
    </source>
</evidence>
<dbReference type="PANTHER" id="PTHR45888">
    <property type="entry name" value="HL01030P-RELATED"/>
    <property type="match status" value="1"/>
</dbReference>
<feature type="compositionally biased region" description="Polar residues" evidence="10">
    <location>
        <begin position="58"/>
        <end position="69"/>
    </location>
</feature>
<dbReference type="InterPro" id="IPR001965">
    <property type="entry name" value="Znf_PHD"/>
</dbReference>
<dbReference type="VEuPathDB" id="FungiDB:BDEG_20412"/>
<evidence type="ECO:0000256" key="7">
    <source>
        <dbReference type="ARBA" id="ARBA00023163"/>
    </source>
</evidence>
<feature type="compositionally biased region" description="Acidic residues" evidence="10">
    <location>
        <begin position="1"/>
        <end position="11"/>
    </location>
</feature>
<accession>A0A177W8W3</accession>
<dbReference type="GO" id="GO:0005634">
    <property type="term" value="C:nucleus"/>
    <property type="evidence" value="ECO:0007669"/>
    <property type="project" value="UniProtKB-SubCell"/>
</dbReference>
<name>A0A177W8W3_BATDL</name>
<dbReference type="InterPro" id="IPR013083">
    <property type="entry name" value="Znf_RING/FYVE/PHD"/>
</dbReference>